<dbReference type="AlphaFoldDB" id="A0A1J1HZZ3"/>
<protein>
    <submittedName>
        <fullName evidence="2">CLUMA_CG007193, isoform A</fullName>
    </submittedName>
</protein>
<organism evidence="2 3">
    <name type="scientific">Clunio marinus</name>
    <dbReference type="NCBI Taxonomy" id="568069"/>
    <lineage>
        <taxon>Eukaryota</taxon>
        <taxon>Metazoa</taxon>
        <taxon>Ecdysozoa</taxon>
        <taxon>Arthropoda</taxon>
        <taxon>Hexapoda</taxon>
        <taxon>Insecta</taxon>
        <taxon>Pterygota</taxon>
        <taxon>Neoptera</taxon>
        <taxon>Endopterygota</taxon>
        <taxon>Diptera</taxon>
        <taxon>Nematocera</taxon>
        <taxon>Chironomoidea</taxon>
        <taxon>Chironomidae</taxon>
        <taxon>Clunio</taxon>
    </lineage>
</organism>
<feature type="region of interest" description="Disordered" evidence="1">
    <location>
        <begin position="55"/>
        <end position="87"/>
    </location>
</feature>
<reference evidence="2 3" key="1">
    <citation type="submission" date="2015-04" db="EMBL/GenBank/DDBJ databases">
        <authorList>
            <person name="Syromyatnikov M.Y."/>
            <person name="Popov V.N."/>
        </authorList>
    </citation>
    <scope>NUCLEOTIDE SEQUENCE [LARGE SCALE GENOMIC DNA]</scope>
</reference>
<evidence type="ECO:0000313" key="3">
    <source>
        <dbReference type="Proteomes" id="UP000183832"/>
    </source>
</evidence>
<feature type="compositionally biased region" description="Basic and acidic residues" evidence="1">
    <location>
        <begin position="55"/>
        <end position="80"/>
    </location>
</feature>
<evidence type="ECO:0000313" key="2">
    <source>
        <dbReference type="EMBL" id="CRK93664.1"/>
    </source>
</evidence>
<sequence>MLPREVLHIGDGILQTKPEYLKKILVDAEIEQHYVVEEKPFASLFGSLSNVGYHEHGTDNKNKIKIKSIDDSHSSRENGRKKVKQRN</sequence>
<proteinExistence type="predicted"/>
<dbReference type="EMBL" id="CVRI01000037">
    <property type="protein sequence ID" value="CRK93664.1"/>
    <property type="molecule type" value="Genomic_DNA"/>
</dbReference>
<gene>
    <name evidence="2" type="ORF">CLUMA_CG007193</name>
</gene>
<keyword evidence="3" id="KW-1185">Reference proteome</keyword>
<name>A0A1J1HZZ3_9DIPT</name>
<dbReference type="Proteomes" id="UP000183832">
    <property type="component" value="Unassembled WGS sequence"/>
</dbReference>
<evidence type="ECO:0000256" key="1">
    <source>
        <dbReference type="SAM" id="MobiDB-lite"/>
    </source>
</evidence>
<accession>A0A1J1HZZ3</accession>